<dbReference type="GO" id="GO:0046872">
    <property type="term" value="F:metal ion binding"/>
    <property type="evidence" value="ECO:0007669"/>
    <property type="project" value="UniProtKB-KW"/>
</dbReference>
<evidence type="ECO:0000256" key="3">
    <source>
        <dbReference type="PROSITE-ProRule" id="PRU00333"/>
    </source>
</evidence>
<keyword evidence="3" id="KW-0862">Zinc</keyword>
<dbReference type="AlphaFoldDB" id="A0A0P0GLY1"/>
<feature type="binding site" evidence="3">
    <location>
        <position position="291"/>
    </location>
    <ligand>
        <name>Zn(2+)</name>
        <dbReference type="ChEBI" id="CHEBI:29105"/>
    </ligand>
</feature>
<dbReference type="GO" id="GO:0008168">
    <property type="term" value="F:methyltransferase activity"/>
    <property type="evidence" value="ECO:0007669"/>
    <property type="project" value="UniProtKB-UniRule"/>
</dbReference>
<feature type="binding site" evidence="3">
    <location>
        <position position="290"/>
    </location>
    <ligand>
        <name>Zn(2+)</name>
        <dbReference type="ChEBI" id="CHEBI:29105"/>
    </ligand>
</feature>
<keyword evidence="2 3" id="KW-0808">Transferase</keyword>
<accession>A0A0P0GLY1</accession>
<keyword evidence="3" id="KW-0479">Metal-binding</keyword>
<dbReference type="Proteomes" id="UP000061809">
    <property type="component" value="Chromosome"/>
</dbReference>
<dbReference type="Gene3D" id="3.20.20.330">
    <property type="entry name" value="Homocysteine-binding-like domain"/>
    <property type="match status" value="1"/>
</dbReference>
<protein>
    <submittedName>
        <fullName evidence="5">Homocysteine methyltransferase</fullName>
    </submittedName>
</protein>
<keyword evidence="1 3" id="KW-0489">Methyltransferase</keyword>
<dbReference type="EMBL" id="CP012801">
    <property type="protein sequence ID" value="ALJ62231.1"/>
    <property type="molecule type" value="Genomic_DNA"/>
</dbReference>
<evidence type="ECO:0000256" key="1">
    <source>
        <dbReference type="ARBA" id="ARBA00022603"/>
    </source>
</evidence>
<dbReference type="InterPro" id="IPR036589">
    <property type="entry name" value="HCY_dom_sf"/>
</dbReference>
<evidence type="ECO:0000259" key="4">
    <source>
        <dbReference type="PROSITE" id="PS50970"/>
    </source>
</evidence>
<dbReference type="PROSITE" id="PS50970">
    <property type="entry name" value="HCY"/>
    <property type="match status" value="1"/>
</dbReference>
<dbReference type="PATRIC" id="fig|246787.4.peg.5186"/>
<evidence type="ECO:0000256" key="2">
    <source>
        <dbReference type="ARBA" id="ARBA00022679"/>
    </source>
</evidence>
<comment type="cofactor">
    <cofactor evidence="3">
        <name>Zn(2+)</name>
        <dbReference type="ChEBI" id="CHEBI:29105"/>
    </cofactor>
</comment>
<feature type="domain" description="Hcy-binding" evidence="4">
    <location>
        <begin position="1"/>
        <end position="305"/>
    </location>
</feature>
<evidence type="ECO:0000313" key="6">
    <source>
        <dbReference type="Proteomes" id="UP000061809"/>
    </source>
</evidence>
<dbReference type="InterPro" id="IPR003726">
    <property type="entry name" value="HCY_dom"/>
</dbReference>
<dbReference type="KEGG" id="bcel:BcellWH2_05022"/>
<evidence type="ECO:0000313" key="5">
    <source>
        <dbReference type="EMBL" id="ALJ62231.1"/>
    </source>
</evidence>
<reference evidence="5 6" key="1">
    <citation type="journal article" date="2015" name="Science">
        <title>Genetic determinants of in vivo fitness and diet responsiveness in multiple human gut Bacteroides.</title>
        <authorList>
            <person name="Wu M."/>
            <person name="McNulty N.P."/>
            <person name="Rodionov D.A."/>
            <person name="Khoroshkin M.S."/>
            <person name="Griffin N.W."/>
            <person name="Cheng J."/>
            <person name="Latreille P."/>
            <person name="Kerstetter R.A."/>
            <person name="Terrapon N."/>
            <person name="Henrissat B."/>
            <person name="Osterman A.L."/>
            <person name="Gordon J.I."/>
        </authorList>
    </citation>
    <scope>NUCLEOTIDE SEQUENCE [LARGE SCALE GENOMIC DNA]</scope>
    <source>
        <strain evidence="5 6">WH2</strain>
    </source>
</reference>
<sequence length="311" mass="34357">MDFETCIASHSSVLMEGALGERLKREYGLTINGSVAMADLIYSQQRRLALETLWRGYMGIAGKYNLPFLATTPTRRANKQQVIQAGYDEAIIGDNVRFLRKIKETSNIEMYIGGLMGCKGDAYTGAGTLNIEEAHDFHHWQAQLFKLAKADFLYAGIMPVLTEATGMARAMSDTGIPYIISFTIQKDGKLIDGHTIDYAIRFIDDNVSRKPVCYMTNCVHPCIVYEALAYNFNQTEAVRTRFIGIQANTSALSYSELDGSADLQSSSPADLAEGMMKLKSEYDFRIFGGCCGTDDTHMEEIAKSISCGALS</sequence>
<feature type="binding site" evidence="3">
    <location>
        <position position="218"/>
    </location>
    <ligand>
        <name>Zn(2+)</name>
        <dbReference type="ChEBI" id="CHEBI:29105"/>
    </ligand>
</feature>
<proteinExistence type="predicted"/>
<name>A0A0P0GLY1_9BACE</name>
<dbReference type="RefSeq" id="WP_029426731.1">
    <property type="nucleotide sequence ID" value="NZ_CP012801.1"/>
</dbReference>
<dbReference type="GO" id="GO:0032259">
    <property type="term" value="P:methylation"/>
    <property type="evidence" value="ECO:0007669"/>
    <property type="project" value="UniProtKB-KW"/>
</dbReference>
<organism evidence="5 6">
    <name type="scientific">Bacteroides cellulosilyticus</name>
    <dbReference type="NCBI Taxonomy" id="246787"/>
    <lineage>
        <taxon>Bacteria</taxon>
        <taxon>Pseudomonadati</taxon>
        <taxon>Bacteroidota</taxon>
        <taxon>Bacteroidia</taxon>
        <taxon>Bacteroidales</taxon>
        <taxon>Bacteroidaceae</taxon>
        <taxon>Bacteroides</taxon>
    </lineage>
</organism>
<dbReference type="PANTHER" id="PTHR11103">
    <property type="entry name" value="SLR1189 PROTEIN"/>
    <property type="match status" value="1"/>
</dbReference>
<dbReference type="SUPFAM" id="SSF82282">
    <property type="entry name" value="Homocysteine S-methyltransferase"/>
    <property type="match status" value="1"/>
</dbReference>
<dbReference type="Pfam" id="PF02574">
    <property type="entry name" value="S-methyl_trans"/>
    <property type="match status" value="1"/>
</dbReference>
<gene>
    <name evidence="5" type="ORF">BcellWH2_05022</name>
</gene>
<dbReference type="PANTHER" id="PTHR11103:SF18">
    <property type="entry name" value="SLR1189 PROTEIN"/>
    <property type="match status" value="1"/>
</dbReference>